<accession>A0A0J0XM99</accession>
<dbReference type="GeneID" id="28988142"/>
<gene>
    <name evidence="1" type="ORF">CC85DRAFT_94461</name>
</gene>
<keyword evidence="2" id="KW-1185">Reference proteome</keyword>
<sequence length="103" mass="12253">MLQGLKWPLRGLVLFWPTSSRRLSRSSTWASLLTSFRFSLRGRNRKIVLTTHSDLSHFRRMERRYNAHSQDSNMRTRIVALPAGKRLHEALELNIRETWGRYD</sequence>
<name>A0A0J0XM99_9TREE</name>
<evidence type="ECO:0000313" key="2">
    <source>
        <dbReference type="Proteomes" id="UP000053611"/>
    </source>
</evidence>
<protein>
    <submittedName>
        <fullName evidence="1">Uncharacterized protein</fullName>
    </submittedName>
</protein>
<proteinExistence type="predicted"/>
<dbReference type="EMBL" id="KQ087207">
    <property type="protein sequence ID" value="KLT42260.1"/>
    <property type="molecule type" value="Genomic_DNA"/>
</dbReference>
<reference evidence="1 2" key="1">
    <citation type="submission" date="2015-03" db="EMBL/GenBank/DDBJ databases">
        <title>Genomics and transcriptomics of the oil-accumulating basidiomycete yeast T. oleaginosus allow insights into substrate utilization and the diverse evolutionary trajectories of mating systems in fungi.</title>
        <authorList>
            <consortium name="DOE Joint Genome Institute"/>
            <person name="Kourist R."/>
            <person name="Kracht O."/>
            <person name="Bracharz F."/>
            <person name="Lipzen A."/>
            <person name="Nolan M."/>
            <person name="Ohm R."/>
            <person name="Grigoriev I."/>
            <person name="Sun S."/>
            <person name="Heitman J."/>
            <person name="Bruck T."/>
            <person name="Nowrousian M."/>
        </authorList>
    </citation>
    <scope>NUCLEOTIDE SEQUENCE [LARGE SCALE GENOMIC DNA]</scope>
    <source>
        <strain evidence="1 2">IBC0246</strain>
    </source>
</reference>
<dbReference type="AlphaFoldDB" id="A0A0J0XM99"/>
<evidence type="ECO:0000313" key="1">
    <source>
        <dbReference type="EMBL" id="KLT42260.1"/>
    </source>
</evidence>
<dbReference type="Proteomes" id="UP000053611">
    <property type="component" value="Unassembled WGS sequence"/>
</dbReference>
<organism evidence="1 2">
    <name type="scientific">Cutaneotrichosporon oleaginosum</name>
    <dbReference type="NCBI Taxonomy" id="879819"/>
    <lineage>
        <taxon>Eukaryota</taxon>
        <taxon>Fungi</taxon>
        <taxon>Dikarya</taxon>
        <taxon>Basidiomycota</taxon>
        <taxon>Agaricomycotina</taxon>
        <taxon>Tremellomycetes</taxon>
        <taxon>Trichosporonales</taxon>
        <taxon>Trichosporonaceae</taxon>
        <taxon>Cutaneotrichosporon</taxon>
    </lineage>
</organism>
<dbReference type="RefSeq" id="XP_018278751.1">
    <property type="nucleotide sequence ID" value="XM_018427539.1"/>
</dbReference>